<dbReference type="InterPro" id="IPR009945">
    <property type="entry name" value="ATPase_inh_sub_z"/>
</dbReference>
<evidence type="ECO:0000313" key="2">
    <source>
        <dbReference type="Proteomes" id="UP000596977"/>
    </source>
</evidence>
<comment type="caution">
    <text evidence="1">The sequence shown here is derived from an EMBL/GenBank/DDBJ whole genome shotgun (WGS) entry which is preliminary data.</text>
</comment>
<dbReference type="Proteomes" id="UP000596977">
    <property type="component" value="Unassembled WGS sequence"/>
</dbReference>
<accession>A0A916VWQ5</accession>
<dbReference type="Gene3D" id="1.10.790.20">
    <property type="entry name" value="Domain of unknown function DUF1476"/>
    <property type="match status" value="1"/>
</dbReference>
<sequence length="109" mass="12394">MSSFEERERAEEAKFAFDAELRFKAEARRNKHLAYWACDEIGIESANDRANYLAEVITADLTEAGPEDVVVKIKADFEAHSVQIDEATIRTKVAEFDELAKREVIDEAK</sequence>
<dbReference type="RefSeq" id="WP_127070921.1">
    <property type="nucleotide sequence ID" value="NZ_BMKB01000002.1"/>
</dbReference>
<protein>
    <recommendedName>
        <fullName evidence="3">Aldolase</fullName>
    </recommendedName>
</protein>
<evidence type="ECO:0000313" key="1">
    <source>
        <dbReference type="EMBL" id="GGA48111.1"/>
    </source>
</evidence>
<dbReference type="OrthoDB" id="9810387at2"/>
<evidence type="ECO:0008006" key="3">
    <source>
        <dbReference type="Google" id="ProtNLM"/>
    </source>
</evidence>
<dbReference type="InterPro" id="IPR038293">
    <property type="entry name" value="ATPase_inh_sub_z_sf"/>
</dbReference>
<keyword evidence="2" id="KW-1185">Reference proteome</keyword>
<organism evidence="1 2">
    <name type="scientific">Pelagibacterium lentulum</name>
    <dbReference type="NCBI Taxonomy" id="2029865"/>
    <lineage>
        <taxon>Bacteria</taxon>
        <taxon>Pseudomonadati</taxon>
        <taxon>Pseudomonadota</taxon>
        <taxon>Alphaproteobacteria</taxon>
        <taxon>Hyphomicrobiales</taxon>
        <taxon>Devosiaceae</taxon>
        <taxon>Pelagibacterium</taxon>
    </lineage>
</organism>
<dbReference type="Pfam" id="PF07345">
    <property type="entry name" value="ATPaseInh_sub_z"/>
    <property type="match status" value="1"/>
</dbReference>
<gene>
    <name evidence="1" type="ORF">GCM10011499_17470</name>
</gene>
<dbReference type="AlphaFoldDB" id="A0A916VWQ5"/>
<dbReference type="EMBL" id="BMKB01000002">
    <property type="protein sequence ID" value="GGA48111.1"/>
    <property type="molecule type" value="Genomic_DNA"/>
</dbReference>
<name>A0A916VWQ5_9HYPH</name>
<dbReference type="PIRSF" id="PIRSF031780">
    <property type="entry name" value="UCP031780"/>
    <property type="match status" value="1"/>
</dbReference>
<proteinExistence type="predicted"/>
<reference evidence="1 2" key="1">
    <citation type="journal article" date="2014" name="Int. J. Syst. Evol. Microbiol.">
        <title>Complete genome sequence of Corynebacterium casei LMG S-19264T (=DSM 44701T), isolated from a smear-ripened cheese.</title>
        <authorList>
            <consortium name="US DOE Joint Genome Institute (JGI-PGF)"/>
            <person name="Walter F."/>
            <person name="Albersmeier A."/>
            <person name="Kalinowski J."/>
            <person name="Ruckert C."/>
        </authorList>
    </citation>
    <scope>NUCLEOTIDE SEQUENCE [LARGE SCALE GENOMIC DNA]</scope>
    <source>
        <strain evidence="1 2">CGMCC 1.15896</strain>
    </source>
</reference>